<dbReference type="RefSeq" id="WP_013299285.1">
    <property type="nucleotide sequence ID" value="NC_014414.1"/>
</dbReference>
<dbReference type="Pfam" id="PF10691">
    <property type="entry name" value="DUF2497"/>
    <property type="match status" value="1"/>
</dbReference>
<dbReference type="HOGENOM" id="CLU_078707_1_0_5"/>
<dbReference type="eggNOG" id="COG3827">
    <property type="taxonomic scope" value="Bacteria"/>
</dbReference>
<organism evidence="2 3">
    <name type="scientific">Parvularcula bermudensis (strain ATCC BAA-594 / HTCC2503 / KCTC 12087)</name>
    <dbReference type="NCBI Taxonomy" id="314260"/>
    <lineage>
        <taxon>Bacteria</taxon>
        <taxon>Pseudomonadati</taxon>
        <taxon>Pseudomonadota</taxon>
        <taxon>Alphaproteobacteria</taxon>
        <taxon>Parvularculales</taxon>
        <taxon>Parvularculaceae</taxon>
        <taxon>Parvularcula</taxon>
    </lineage>
</organism>
<reference evidence="2 3" key="2">
    <citation type="journal article" date="2011" name="J. Bacteriol.">
        <title>Complete genome sequence of strain HTCC2503T of Parvularcula bermudensis, the type species of the order "Parvularculales" in the class Alphaproteobacteria.</title>
        <authorList>
            <person name="Oh H.M."/>
            <person name="Kang I."/>
            <person name="Vergin K.L."/>
            <person name="Kang D."/>
            <person name="Rhee K.H."/>
            <person name="Giovannoni S.J."/>
            <person name="Cho J.C."/>
        </authorList>
    </citation>
    <scope>NUCLEOTIDE SEQUENCE [LARGE SCALE GENOMIC DNA]</scope>
    <source>
        <strain evidence="3">ATCC BAA-594 / HTCC2503 / KCTC 12087</strain>
    </source>
</reference>
<evidence type="ECO:0008006" key="4">
    <source>
        <dbReference type="Google" id="ProtNLM"/>
    </source>
</evidence>
<sequence>MAQPNTEPSMDEILASIRRIIAEDDQPSIEKQAQLETLQLAEEDAVEGADRPMAEAKESTEALEADGPAAAAEEELPAEATAEVVSDPLDDYDHHEPPAPSPSAQEESVSMTAAAAPALQDQLVGAEASEAAADAFGALEENVRLTNQGARTIEDLVETMLQPMVRQWLDTHLPRIVEEKVEEEVRRIARRR</sequence>
<evidence type="ECO:0000313" key="3">
    <source>
        <dbReference type="Proteomes" id="UP000001302"/>
    </source>
</evidence>
<feature type="region of interest" description="Disordered" evidence="1">
    <location>
        <begin position="41"/>
        <end position="116"/>
    </location>
</feature>
<name>E0TBA7_PARBH</name>
<accession>E0TBA7</accession>
<reference evidence="3" key="1">
    <citation type="submission" date="2010-08" db="EMBL/GenBank/DDBJ databases">
        <title>Genome sequence of Parvularcula bermudensis HTCC2503.</title>
        <authorList>
            <person name="Kang D.-M."/>
            <person name="Oh H.-M."/>
            <person name="Cho J.-C."/>
        </authorList>
    </citation>
    <scope>NUCLEOTIDE SEQUENCE [LARGE SCALE GENOMIC DNA]</scope>
    <source>
        <strain evidence="3">ATCC BAA-594 / HTCC2503 / KCTC 12087</strain>
    </source>
</reference>
<dbReference type="Proteomes" id="UP000001302">
    <property type="component" value="Chromosome"/>
</dbReference>
<feature type="compositionally biased region" description="Basic and acidic residues" evidence="1">
    <location>
        <begin position="48"/>
        <end position="60"/>
    </location>
</feature>
<keyword evidence="3" id="KW-1185">Reference proteome</keyword>
<protein>
    <recommendedName>
        <fullName evidence="4">DUF2497 domain-containing protein</fullName>
    </recommendedName>
</protein>
<dbReference type="AlphaFoldDB" id="E0TBA7"/>
<proteinExistence type="predicted"/>
<dbReference type="STRING" id="314260.PB2503_01157"/>
<dbReference type="KEGG" id="pbr:PB2503_01157"/>
<dbReference type="InterPro" id="IPR019632">
    <property type="entry name" value="DUF2497"/>
</dbReference>
<evidence type="ECO:0000256" key="1">
    <source>
        <dbReference type="SAM" id="MobiDB-lite"/>
    </source>
</evidence>
<evidence type="ECO:0000313" key="2">
    <source>
        <dbReference type="EMBL" id="ADM08311.1"/>
    </source>
</evidence>
<gene>
    <name evidence="2" type="ordered locus">PB2503_01157</name>
</gene>
<dbReference type="OrthoDB" id="7189469at2"/>
<dbReference type="EMBL" id="CP002156">
    <property type="protein sequence ID" value="ADM08311.1"/>
    <property type="molecule type" value="Genomic_DNA"/>
</dbReference>